<name>A0A8S3RRJ9_MYTED</name>
<dbReference type="OrthoDB" id="6094385at2759"/>
<dbReference type="AlphaFoldDB" id="A0A8S3RRJ9"/>
<organism evidence="2 3">
    <name type="scientific">Mytilus edulis</name>
    <name type="common">Blue mussel</name>
    <dbReference type="NCBI Taxonomy" id="6550"/>
    <lineage>
        <taxon>Eukaryota</taxon>
        <taxon>Metazoa</taxon>
        <taxon>Spiralia</taxon>
        <taxon>Lophotrochozoa</taxon>
        <taxon>Mollusca</taxon>
        <taxon>Bivalvia</taxon>
        <taxon>Autobranchia</taxon>
        <taxon>Pteriomorphia</taxon>
        <taxon>Mytilida</taxon>
        <taxon>Mytiloidea</taxon>
        <taxon>Mytilidae</taxon>
        <taxon>Mytilinae</taxon>
        <taxon>Mytilus</taxon>
    </lineage>
</organism>
<protein>
    <recommendedName>
        <fullName evidence="1">EGF-like domain-containing protein</fullName>
    </recommendedName>
</protein>
<dbReference type="InterPro" id="IPR000742">
    <property type="entry name" value="EGF"/>
</dbReference>
<keyword evidence="3" id="KW-1185">Reference proteome</keyword>
<comment type="caution">
    <text evidence="2">The sequence shown here is derived from an EMBL/GenBank/DDBJ whole genome shotgun (WGS) entry which is preliminary data.</text>
</comment>
<accession>A0A8S3RRJ9</accession>
<dbReference type="InterPro" id="IPR009030">
    <property type="entry name" value="Growth_fac_rcpt_cys_sf"/>
</dbReference>
<dbReference type="SUPFAM" id="SSF57184">
    <property type="entry name" value="Growth factor receptor domain"/>
    <property type="match status" value="1"/>
</dbReference>
<sequence length="332" mass="35592">MFPVAFKSPSIIGTHFNDIGSANIKLGDLCTELNDRCLDADAKCVDDGGGFFTCRCKSDFRQINGTCIHLIPIGGLCMGFKYLCEDINAHCIADGGGVFTCQCKETFQPSNDPSICTSTQSKPQHNSTHIPLYGECSHSNDTCADSDAVCIDEDDDPHGGEHNYMCQCKYDFIEIKGTCVKFIPIDGLCLGFENLGLCADSNAHCTDDGGGSLTCQCRKPFVPANGKCKQRLEPLCADSNAHCVYDGGAGLKCKCRDPFTPSNGTCIQVIPLGEFCYPGWSSGVCSDPNSRCLGSGEEVYFCSCISGYHGVNGTCVLNQGISFCNILHAIDN</sequence>
<feature type="domain" description="EGF-like" evidence="1">
    <location>
        <begin position="76"/>
        <end position="117"/>
    </location>
</feature>
<feature type="domain" description="EGF-like" evidence="1">
    <location>
        <begin position="29"/>
        <end position="68"/>
    </location>
</feature>
<feature type="domain" description="EGF-like" evidence="1">
    <location>
        <begin position="275"/>
        <end position="316"/>
    </location>
</feature>
<dbReference type="EMBL" id="CAJPWZ010001126">
    <property type="protein sequence ID" value="CAG2208958.1"/>
    <property type="molecule type" value="Genomic_DNA"/>
</dbReference>
<evidence type="ECO:0000313" key="3">
    <source>
        <dbReference type="Proteomes" id="UP000683360"/>
    </source>
</evidence>
<feature type="domain" description="EGF-like" evidence="1">
    <location>
        <begin position="135"/>
        <end position="180"/>
    </location>
</feature>
<dbReference type="SMART" id="SM00181">
    <property type="entry name" value="EGF"/>
    <property type="match status" value="6"/>
</dbReference>
<feature type="domain" description="EGF-like" evidence="1">
    <location>
        <begin position="231"/>
        <end position="267"/>
    </location>
</feature>
<evidence type="ECO:0000313" key="2">
    <source>
        <dbReference type="EMBL" id="CAG2208958.1"/>
    </source>
</evidence>
<feature type="domain" description="EGF-like" evidence="1">
    <location>
        <begin position="188"/>
        <end position="229"/>
    </location>
</feature>
<evidence type="ECO:0000259" key="1">
    <source>
        <dbReference type="SMART" id="SM00181"/>
    </source>
</evidence>
<gene>
    <name evidence="2" type="ORF">MEDL_23133</name>
</gene>
<reference evidence="2" key="1">
    <citation type="submission" date="2021-03" db="EMBL/GenBank/DDBJ databases">
        <authorList>
            <person name="Bekaert M."/>
        </authorList>
    </citation>
    <scope>NUCLEOTIDE SEQUENCE</scope>
</reference>
<proteinExistence type="predicted"/>
<dbReference type="Proteomes" id="UP000683360">
    <property type="component" value="Unassembled WGS sequence"/>
</dbReference>